<keyword evidence="3" id="KW-1185">Reference proteome</keyword>
<feature type="region of interest" description="Disordered" evidence="1">
    <location>
        <begin position="1"/>
        <end position="33"/>
    </location>
</feature>
<feature type="region of interest" description="Disordered" evidence="1">
    <location>
        <begin position="162"/>
        <end position="186"/>
    </location>
</feature>
<evidence type="ECO:0000256" key="1">
    <source>
        <dbReference type="SAM" id="MobiDB-lite"/>
    </source>
</evidence>
<proteinExistence type="predicted"/>
<feature type="compositionally biased region" description="Basic and acidic residues" evidence="1">
    <location>
        <begin position="87"/>
        <end position="97"/>
    </location>
</feature>
<dbReference type="Proteomes" id="UP001152622">
    <property type="component" value="Chromosome 5"/>
</dbReference>
<feature type="compositionally biased region" description="Basic and acidic residues" evidence="1">
    <location>
        <begin position="8"/>
        <end position="21"/>
    </location>
</feature>
<dbReference type="AlphaFoldDB" id="A0A9Q1FHI9"/>
<evidence type="ECO:0000313" key="3">
    <source>
        <dbReference type="Proteomes" id="UP001152622"/>
    </source>
</evidence>
<name>A0A9Q1FHI9_SYNKA</name>
<reference evidence="2" key="1">
    <citation type="journal article" date="2023" name="Science">
        <title>Genome structures resolve the early diversification of teleost fishes.</title>
        <authorList>
            <person name="Parey E."/>
            <person name="Louis A."/>
            <person name="Montfort J."/>
            <person name="Bouchez O."/>
            <person name="Roques C."/>
            <person name="Iampietro C."/>
            <person name="Lluch J."/>
            <person name="Castinel A."/>
            <person name="Donnadieu C."/>
            <person name="Desvignes T."/>
            <person name="Floi Bucao C."/>
            <person name="Jouanno E."/>
            <person name="Wen M."/>
            <person name="Mejri S."/>
            <person name="Dirks R."/>
            <person name="Jansen H."/>
            <person name="Henkel C."/>
            <person name="Chen W.J."/>
            <person name="Zahm M."/>
            <person name="Cabau C."/>
            <person name="Klopp C."/>
            <person name="Thompson A.W."/>
            <person name="Robinson-Rechavi M."/>
            <person name="Braasch I."/>
            <person name="Lecointre G."/>
            <person name="Bobe J."/>
            <person name="Postlethwait J.H."/>
            <person name="Berthelot C."/>
            <person name="Roest Crollius H."/>
            <person name="Guiguen Y."/>
        </authorList>
    </citation>
    <scope>NUCLEOTIDE SEQUENCE</scope>
    <source>
        <strain evidence="2">WJC10195</strain>
    </source>
</reference>
<evidence type="ECO:0000313" key="2">
    <source>
        <dbReference type="EMBL" id="KAJ8358986.1"/>
    </source>
</evidence>
<dbReference type="EMBL" id="JAINUF010000005">
    <property type="protein sequence ID" value="KAJ8358986.1"/>
    <property type="molecule type" value="Genomic_DNA"/>
</dbReference>
<accession>A0A9Q1FHI9</accession>
<organism evidence="2 3">
    <name type="scientific">Synaphobranchus kaupii</name>
    <name type="common">Kaup's arrowtooth eel</name>
    <dbReference type="NCBI Taxonomy" id="118154"/>
    <lineage>
        <taxon>Eukaryota</taxon>
        <taxon>Metazoa</taxon>
        <taxon>Chordata</taxon>
        <taxon>Craniata</taxon>
        <taxon>Vertebrata</taxon>
        <taxon>Euteleostomi</taxon>
        <taxon>Actinopterygii</taxon>
        <taxon>Neopterygii</taxon>
        <taxon>Teleostei</taxon>
        <taxon>Anguilliformes</taxon>
        <taxon>Synaphobranchidae</taxon>
        <taxon>Synaphobranchus</taxon>
    </lineage>
</organism>
<protein>
    <submittedName>
        <fullName evidence="2">Uncharacterized protein</fullName>
    </submittedName>
</protein>
<feature type="region of interest" description="Disordered" evidence="1">
    <location>
        <begin position="219"/>
        <end position="238"/>
    </location>
</feature>
<comment type="caution">
    <text evidence="2">The sequence shown here is derived from an EMBL/GenBank/DDBJ whole genome shotgun (WGS) entry which is preliminary data.</text>
</comment>
<feature type="region of interest" description="Disordered" evidence="1">
    <location>
        <begin position="82"/>
        <end position="106"/>
    </location>
</feature>
<feature type="compositionally biased region" description="Low complexity" evidence="1">
    <location>
        <begin position="219"/>
        <end position="229"/>
    </location>
</feature>
<gene>
    <name evidence="2" type="ORF">SKAU_G00155110</name>
</gene>
<sequence>MGKSGALARRECVGREPEKSTTHVTESEEQISPALPAPPFRVLLQATLNAHRARIAHLPISVHSGTQRRYSHLASLPPPVSLVTPHSESDPANEKDVAGAASGGRRRVKFHTARSLSADRRTAEASYCPPWTDKGLPRPHSPHPKPRIPVKAIARLFCLRREGKTGQKRGSRSSFRTPPVSAPPVSEKKQDFLLFPHHDPGVPVKDTVSIKALGLDFSSSAHRSTSASPSRPPNLLHI</sequence>